<reference evidence="1" key="1">
    <citation type="journal article" date="2020" name="G3 (Bethesda)">
        <title>High-Quality Assemblies for Three Invasive Social Wasps from the &lt;i&gt;Vespula&lt;/i&gt; Genus.</title>
        <authorList>
            <person name="Harrop T.W.R."/>
            <person name="Guhlin J."/>
            <person name="McLaughlin G.M."/>
            <person name="Permina E."/>
            <person name="Stockwell P."/>
            <person name="Gilligan J."/>
            <person name="Le Lec M.F."/>
            <person name="Gruber M.A.M."/>
            <person name="Quinn O."/>
            <person name="Lovegrove M."/>
            <person name="Duncan E.J."/>
            <person name="Remnant E.J."/>
            <person name="Van Eeckhoven J."/>
            <person name="Graham B."/>
            <person name="Knapp R.A."/>
            <person name="Langford K.W."/>
            <person name="Kronenberg Z."/>
            <person name="Press M.O."/>
            <person name="Eacker S.M."/>
            <person name="Wilson-Rankin E.E."/>
            <person name="Purcell J."/>
            <person name="Lester P.J."/>
            <person name="Dearden P.K."/>
        </authorList>
    </citation>
    <scope>NUCLEOTIDE SEQUENCE</scope>
    <source>
        <strain evidence="1">Volc-1</strain>
    </source>
</reference>
<evidence type="ECO:0000313" key="2">
    <source>
        <dbReference type="Proteomes" id="UP000600918"/>
    </source>
</evidence>
<proteinExistence type="predicted"/>
<evidence type="ECO:0000313" key="1">
    <source>
        <dbReference type="EMBL" id="KAF7438922.1"/>
    </source>
</evidence>
<gene>
    <name evidence="1" type="ORF">H0235_001313</name>
</gene>
<sequence length="158" mass="18413">MTLVPSSLKRIYWHCRKIRLTRCLTSIGTYTEDSFHKHEVHGEFEVLLEETRRERIQEAILKIGLESAGCRSEEKRREEKRREEKRREDILFGGGDSYFGGGIHEGSVSDVPLMVVVIVIVFHACNTTDAGCTLHNEYKPTLKKIYLVFYRSFEIRSF</sequence>
<dbReference type="AlphaFoldDB" id="A0A834PFQ2"/>
<name>A0A834PFQ2_VESPE</name>
<dbReference type="EMBL" id="JACSDY010000001">
    <property type="protein sequence ID" value="KAF7438922.1"/>
    <property type="molecule type" value="Genomic_DNA"/>
</dbReference>
<accession>A0A834PFQ2</accession>
<organism evidence="1 2">
    <name type="scientific">Vespula pensylvanica</name>
    <name type="common">Western yellow jacket</name>
    <name type="synonym">Wasp</name>
    <dbReference type="NCBI Taxonomy" id="30213"/>
    <lineage>
        <taxon>Eukaryota</taxon>
        <taxon>Metazoa</taxon>
        <taxon>Ecdysozoa</taxon>
        <taxon>Arthropoda</taxon>
        <taxon>Hexapoda</taxon>
        <taxon>Insecta</taxon>
        <taxon>Pterygota</taxon>
        <taxon>Neoptera</taxon>
        <taxon>Endopterygota</taxon>
        <taxon>Hymenoptera</taxon>
        <taxon>Apocrita</taxon>
        <taxon>Aculeata</taxon>
        <taxon>Vespoidea</taxon>
        <taxon>Vespidae</taxon>
        <taxon>Vespinae</taxon>
        <taxon>Vespula</taxon>
    </lineage>
</organism>
<comment type="caution">
    <text evidence="1">The sequence shown here is derived from an EMBL/GenBank/DDBJ whole genome shotgun (WGS) entry which is preliminary data.</text>
</comment>
<protein>
    <submittedName>
        <fullName evidence="1">Uncharacterized protein</fullName>
    </submittedName>
</protein>
<dbReference type="Proteomes" id="UP000600918">
    <property type="component" value="Unassembled WGS sequence"/>
</dbReference>
<keyword evidence="2" id="KW-1185">Reference proteome</keyword>